<sequence>MGAAVYLARLAHPADFEGWRVAARDALALDLPPERIAFAVDGDPAPLFGEPMPEAPTQAEAVNVPRAFPELARQVVCHSDDDRFLLLYRLLWRLAHENRHLLDVATDPDVMRARSMTKAVYRDAHKMKAFVRFREVPTPDGGTHSIAWFEPFHHVVELTAPFFMRRFPGMVWSIVTPRRSVHWDGEALSFAPGGSAADRPADDAAEALWLTYYASIFNPARLKVKAMQAEMPKKYWHNLPEAALIAPLIRGAEEASRRMLATAPTLPSFRHEKQAERDTMARAAIKAPATMEAFGGFNRKPEDIEEAREQAKHCKACPLWEPATQTVFGEGPADASVIFVGEQPGDQEDLAGHPFVGPAGKVFNEALANAGIDRAQAYVTNAVKHFKFEPRGKRRIHSKPSMGEVKVCRWWLELERELIAPKLIVALGATAAAAVLGRTVTIRDTRSKLIDLPGGDTKLLVTVHPAYILRLPDPEAQAREREAFFADMARAKDYVPQIALAA</sequence>
<organism evidence="1 2">
    <name type="scientific">Antarcticirhabdus aurantiaca</name>
    <dbReference type="NCBI Taxonomy" id="2606717"/>
    <lineage>
        <taxon>Bacteria</taxon>
        <taxon>Pseudomonadati</taxon>
        <taxon>Pseudomonadota</taxon>
        <taxon>Alphaproteobacteria</taxon>
        <taxon>Hyphomicrobiales</taxon>
        <taxon>Aurantimonadaceae</taxon>
        <taxon>Antarcticirhabdus</taxon>
    </lineage>
</organism>
<reference evidence="1" key="1">
    <citation type="submission" date="2022-11" db="EMBL/GenBank/DDBJ databases">
        <title>beta-Carotene-producing bacterium, Jeongeuplla avenae sp. nov., alleviates the salt stress of Arabidopsis seedlings.</title>
        <authorList>
            <person name="Jiang L."/>
            <person name="Lee J."/>
        </authorList>
    </citation>
    <scope>NUCLEOTIDE SEQUENCE</scope>
    <source>
        <strain evidence="1">DY_R2A_6</strain>
    </source>
</reference>
<evidence type="ECO:0000313" key="1">
    <source>
        <dbReference type="EMBL" id="WAJ29724.1"/>
    </source>
</evidence>
<protein>
    <submittedName>
        <fullName evidence="1">UdgX family uracil-DNA binding protein</fullName>
    </submittedName>
</protein>
<proteinExistence type="predicted"/>
<keyword evidence="2" id="KW-1185">Reference proteome</keyword>
<evidence type="ECO:0000313" key="2">
    <source>
        <dbReference type="Proteomes" id="UP001163223"/>
    </source>
</evidence>
<dbReference type="Proteomes" id="UP001163223">
    <property type="component" value="Chromosome"/>
</dbReference>
<gene>
    <name evidence="1" type="ORF">OXU80_05730</name>
</gene>
<name>A0ACD4NSI6_9HYPH</name>
<accession>A0ACD4NSI6</accession>
<dbReference type="EMBL" id="CP113520">
    <property type="protein sequence ID" value="WAJ29724.1"/>
    <property type="molecule type" value="Genomic_DNA"/>
</dbReference>